<dbReference type="SMART" id="SM00733">
    <property type="entry name" value="Mterf"/>
    <property type="match status" value="6"/>
</dbReference>
<dbReference type="Proteomes" id="UP000663760">
    <property type="component" value="Chromosome 13"/>
</dbReference>
<sequence>MAALHSLRFSPKPSPLSRGSGQQGGTSLCAAKPPAVKLPSASIVHNNSQDPLLPLPDLPAPLKEKILCLEMMGIDSGRALSLNPSLRSAPIDSLHAVVSYLLSKGVHHKDMGRIFGMCPGALTADVRRDLAPVFRFLAGQLGVPSTGFRRVVNKCPRLLVCSVPEQLQPALIFLRRLGFWDMEALAYQDPVLLASSVERTLLPKLEYLAGELGYGREEAAAMVVRCPALFTFSVENNFRPKLGYLVGEMGRSVEELREFPQYFAFSLEKRIKPRHRQMEDRRLRLSLPEMLRTTDQEFALLLHRAGDKGAIFPRLE</sequence>
<keyword evidence="2" id="KW-0805">Transcription regulation</keyword>
<comment type="similarity">
    <text evidence="1">Belongs to the mTERF family.</text>
</comment>
<reference evidence="5" key="1">
    <citation type="submission" date="2020-02" db="EMBL/GenBank/DDBJ databases">
        <authorList>
            <person name="Scholz U."/>
            <person name="Mascher M."/>
            <person name="Fiebig A."/>
        </authorList>
    </citation>
    <scope>NUCLEOTIDE SEQUENCE</scope>
</reference>
<evidence type="ECO:0000313" key="6">
    <source>
        <dbReference type="Proteomes" id="UP000663760"/>
    </source>
</evidence>
<dbReference type="PANTHER" id="PTHR13068:SF78">
    <property type="entry name" value="MITOCHONDRIAL TRANSCRIPTION TERMINATION FACTOR FAMILY PROTEIN"/>
    <property type="match status" value="1"/>
</dbReference>
<dbReference type="OrthoDB" id="637682at2759"/>
<keyword evidence="6" id="KW-1185">Reference proteome</keyword>
<protein>
    <submittedName>
        <fullName evidence="5">Uncharacterized protein</fullName>
    </submittedName>
</protein>
<dbReference type="EMBL" id="LR746276">
    <property type="protein sequence ID" value="CAA7406886.1"/>
    <property type="molecule type" value="Genomic_DNA"/>
</dbReference>
<evidence type="ECO:0000313" key="5">
    <source>
        <dbReference type="EMBL" id="CAA7406886.1"/>
    </source>
</evidence>
<dbReference type="GO" id="GO:0006353">
    <property type="term" value="P:DNA-templated transcription termination"/>
    <property type="evidence" value="ECO:0007669"/>
    <property type="project" value="UniProtKB-KW"/>
</dbReference>
<dbReference type="Gene3D" id="1.25.70.10">
    <property type="entry name" value="Transcription termination factor 3, mitochondrial"/>
    <property type="match status" value="1"/>
</dbReference>
<feature type="region of interest" description="Disordered" evidence="4">
    <location>
        <begin position="1"/>
        <end position="31"/>
    </location>
</feature>
<dbReference type="AlphaFoldDB" id="A0A7I8LB75"/>
<evidence type="ECO:0000256" key="3">
    <source>
        <dbReference type="ARBA" id="ARBA00022946"/>
    </source>
</evidence>
<dbReference type="InterPro" id="IPR003690">
    <property type="entry name" value="MTERF"/>
</dbReference>
<keyword evidence="3" id="KW-0809">Transit peptide</keyword>
<accession>A0A7I8LB75</accession>
<name>A0A7I8LB75_SPIIN</name>
<keyword evidence="2" id="KW-0806">Transcription termination</keyword>
<evidence type="ECO:0000256" key="1">
    <source>
        <dbReference type="ARBA" id="ARBA00007692"/>
    </source>
</evidence>
<dbReference type="Pfam" id="PF02536">
    <property type="entry name" value="mTERF"/>
    <property type="match status" value="1"/>
</dbReference>
<evidence type="ECO:0000256" key="2">
    <source>
        <dbReference type="ARBA" id="ARBA00022472"/>
    </source>
</evidence>
<dbReference type="InterPro" id="IPR038538">
    <property type="entry name" value="MTERF_sf"/>
</dbReference>
<dbReference type="GO" id="GO:0003676">
    <property type="term" value="F:nucleic acid binding"/>
    <property type="evidence" value="ECO:0007669"/>
    <property type="project" value="InterPro"/>
</dbReference>
<evidence type="ECO:0000256" key="4">
    <source>
        <dbReference type="SAM" id="MobiDB-lite"/>
    </source>
</evidence>
<gene>
    <name evidence="5" type="ORF">SI8410_13017564</name>
</gene>
<proteinExistence type="inferred from homology"/>
<keyword evidence="2" id="KW-0804">Transcription</keyword>
<organism evidence="5 6">
    <name type="scientific">Spirodela intermedia</name>
    <name type="common">Intermediate duckweed</name>
    <dbReference type="NCBI Taxonomy" id="51605"/>
    <lineage>
        <taxon>Eukaryota</taxon>
        <taxon>Viridiplantae</taxon>
        <taxon>Streptophyta</taxon>
        <taxon>Embryophyta</taxon>
        <taxon>Tracheophyta</taxon>
        <taxon>Spermatophyta</taxon>
        <taxon>Magnoliopsida</taxon>
        <taxon>Liliopsida</taxon>
        <taxon>Araceae</taxon>
        <taxon>Lemnoideae</taxon>
        <taxon>Spirodela</taxon>
    </lineage>
</organism>
<dbReference type="PANTHER" id="PTHR13068">
    <property type="entry name" value="CGI-12 PROTEIN-RELATED"/>
    <property type="match status" value="1"/>
</dbReference>